<gene>
    <name evidence="1" type="ORF">CDV31_004120</name>
</gene>
<proteinExistence type="predicted"/>
<accession>A0A428US15</accession>
<reference evidence="1 2" key="1">
    <citation type="submission" date="2017-06" db="EMBL/GenBank/DDBJ databases">
        <title>Cmopartive genomic analysis of Ambrosia Fusariam Clade fungi.</title>
        <authorList>
            <person name="Stajich J.E."/>
            <person name="Carrillo J."/>
            <person name="Kijimoto T."/>
            <person name="Eskalen A."/>
            <person name="O'Donnell K."/>
            <person name="Kasson M."/>
        </authorList>
    </citation>
    <scope>NUCLEOTIDE SEQUENCE [LARGE SCALE GENOMIC DNA]</scope>
    <source>
        <strain evidence="1 2">NRRL 20438</strain>
    </source>
</reference>
<dbReference type="EMBL" id="NIZV01000038">
    <property type="protein sequence ID" value="RSM17062.1"/>
    <property type="molecule type" value="Genomic_DNA"/>
</dbReference>
<evidence type="ECO:0000313" key="2">
    <source>
        <dbReference type="Proteomes" id="UP000288429"/>
    </source>
</evidence>
<comment type="caution">
    <text evidence="1">The sequence shown here is derived from an EMBL/GenBank/DDBJ whole genome shotgun (WGS) entry which is preliminary data.</text>
</comment>
<sequence>MVDYQLVTCSGRVGELKSPVVQDMSPYHDSRPSSWSDFHLSVIPTSTIIKNTFVTFITSQDKPDLHPVGMAW</sequence>
<organism evidence="1 2">
    <name type="scientific">Fusarium ambrosium</name>
    <dbReference type="NCBI Taxonomy" id="131363"/>
    <lineage>
        <taxon>Eukaryota</taxon>
        <taxon>Fungi</taxon>
        <taxon>Dikarya</taxon>
        <taxon>Ascomycota</taxon>
        <taxon>Pezizomycotina</taxon>
        <taxon>Sordariomycetes</taxon>
        <taxon>Hypocreomycetidae</taxon>
        <taxon>Hypocreales</taxon>
        <taxon>Nectriaceae</taxon>
        <taxon>Fusarium</taxon>
        <taxon>Fusarium solani species complex</taxon>
    </lineage>
</organism>
<name>A0A428US15_9HYPO</name>
<dbReference type="AlphaFoldDB" id="A0A428US15"/>
<evidence type="ECO:0000313" key="1">
    <source>
        <dbReference type="EMBL" id="RSM17062.1"/>
    </source>
</evidence>
<keyword evidence="2" id="KW-1185">Reference proteome</keyword>
<protein>
    <submittedName>
        <fullName evidence="1">Uncharacterized protein</fullName>
    </submittedName>
</protein>
<dbReference type="Proteomes" id="UP000288429">
    <property type="component" value="Unassembled WGS sequence"/>
</dbReference>